<dbReference type="GO" id="GO:0070492">
    <property type="term" value="F:oligosaccharide binding"/>
    <property type="evidence" value="ECO:0007669"/>
    <property type="project" value="TreeGrafter"/>
</dbReference>
<dbReference type="PANTHER" id="PTHR16146">
    <property type="entry name" value="INTELECTIN"/>
    <property type="match status" value="1"/>
</dbReference>
<comment type="caution">
    <text evidence="8">The sequence shown here is derived from an EMBL/GenBank/DDBJ whole genome shotgun (WGS) entry which is preliminary data.</text>
</comment>
<keyword evidence="2" id="KW-0430">Lectin</keyword>
<feature type="chain" id="PRO_5024358975" description="Fibrinogen C-terminal domain-containing protein" evidence="5">
    <location>
        <begin position="18"/>
        <end position="337"/>
    </location>
</feature>
<evidence type="ECO:0000256" key="5">
    <source>
        <dbReference type="SAM" id="SignalP"/>
    </source>
</evidence>
<dbReference type="InterPro" id="IPR036056">
    <property type="entry name" value="Fibrinogen-like_C"/>
</dbReference>
<evidence type="ECO:0000256" key="3">
    <source>
        <dbReference type="ARBA" id="ARBA00022837"/>
    </source>
</evidence>
<dbReference type="Pfam" id="PF00147">
    <property type="entry name" value="Fibrinogen_C"/>
    <property type="match status" value="1"/>
</dbReference>
<evidence type="ECO:0000256" key="2">
    <source>
        <dbReference type="ARBA" id="ARBA00022734"/>
    </source>
</evidence>
<reference evidence="9 10" key="1">
    <citation type="submission" date="2017-12" db="EMBL/GenBank/DDBJ databases">
        <authorList>
            <person name="Paulsen S."/>
            <person name="Gram L.K."/>
        </authorList>
    </citation>
    <scope>NUCLEOTIDE SEQUENCE [LARGE SCALE GENOMIC DNA]</scope>
    <source>
        <strain evidence="8 10">S2231</strain>
        <strain evidence="7 9">S2233</strain>
    </source>
</reference>
<reference evidence="8" key="3">
    <citation type="submission" date="2019-09" db="EMBL/GenBank/DDBJ databases">
        <title>Co-occurence of chitin degradation, pigmentation and bioactivity in marine Pseudoalteromonas.</title>
        <authorList>
            <person name="Sonnenschein E.C."/>
            <person name="Bech P.K."/>
        </authorList>
    </citation>
    <scope>NUCLEOTIDE SEQUENCE</scope>
    <source>
        <strain evidence="8">S2231</strain>
        <strain evidence="7 9">S2233</strain>
    </source>
</reference>
<feature type="signal peptide" evidence="5">
    <location>
        <begin position="1"/>
        <end position="17"/>
    </location>
</feature>
<evidence type="ECO:0000313" key="10">
    <source>
        <dbReference type="Proteomes" id="UP000307706"/>
    </source>
</evidence>
<evidence type="ECO:0000313" key="7">
    <source>
        <dbReference type="EMBL" id="TMP43975.1"/>
    </source>
</evidence>
<name>A0A5S3XPY9_9GAMM</name>
<accession>A0A5S3XPY9</accession>
<organism evidence="8 10">
    <name type="scientific">Pseudoalteromonas citrea</name>
    <dbReference type="NCBI Taxonomy" id="43655"/>
    <lineage>
        <taxon>Bacteria</taxon>
        <taxon>Pseudomonadati</taxon>
        <taxon>Pseudomonadota</taxon>
        <taxon>Gammaproteobacteria</taxon>
        <taxon>Alteromonadales</taxon>
        <taxon>Pseudoalteromonadaceae</taxon>
        <taxon>Pseudoalteromonas</taxon>
    </lineage>
</organism>
<dbReference type="EMBL" id="PNCK01000025">
    <property type="protein sequence ID" value="TMP43975.1"/>
    <property type="molecule type" value="Genomic_DNA"/>
</dbReference>
<sequence length="337" mass="37649">MNIKVLVLALLSVPLHAEVTTNSKYQLSYDYIIDQKLQQPTVEVFTFVGTGQHFISTNNPNIFISGETDRTENLIHFKSIKTTNSVYSIFSGHKTSIDSYSGTWYDSFGNKGDWSLTDNKDTEYTSCNHILELDESSISGIYSLIDSDGQSIKVYCDMETDGGGWTLIGSYPKNSSGGVEYISDYNSIPETDPSSPTKRWLYQGDLNVFSDAREQVSCGTASCKDGKSVYATSLTTPQLDLIRYSWAYKDRIAFMPSRNTIPNCFKSLNANETEINGCVNASYNRTNNEGTIGWQHDVYAPHCWAARGSYNSSVKGAPRCFINGDPNATRYSLLWMR</sequence>
<dbReference type="OrthoDB" id="6294637at2"/>
<keyword evidence="3" id="KW-0106">Calcium</keyword>
<gene>
    <name evidence="8" type="ORF">CWB96_09405</name>
    <name evidence="7" type="ORF">CWB97_07290</name>
</gene>
<dbReference type="SUPFAM" id="SSF56496">
    <property type="entry name" value="Fibrinogen C-terminal domain-like"/>
    <property type="match status" value="1"/>
</dbReference>
<keyword evidence="5" id="KW-0732">Signal</keyword>
<feature type="domain" description="Fibrinogen C-terminal" evidence="6">
    <location>
        <begin position="137"/>
        <end position="170"/>
    </location>
</feature>
<protein>
    <recommendedName>
        <fullName evidence="6">Fibrinogen C-terminal domain-containing protein</fullName>
    </recommendedName>
</protein>
<dbReference type="PANTHER" id="PTHR16146:SF46">
    <property type="entry name" value="INTELECTIN-1A-RELATED"/>
    <property type="match status" value="1"/>
</dbReference>
<evidence type="ECO:0000259" key="6">
    <source>
        <dbReference type="Pfam" id="PF00147"/>
    </source>
</evidence>
<dbReference type="GO" id="GO:0005615">
    <property type="term" value="C:extracellular space"/>
    <property type="evidence" value="ECO:0007669"/>
    <property type="project" value="TreeGrafter"/>
</dbReference>
<keyword evidence="9" id="KW-1185">Reference proteome</keyword>
<evidence type="ECO:0000256" key="4">
    <source>
        <dbReference type="ARBA" id="ARBA00023157"/>
    </source>
</evidence>
<dbReference type="Proteomes" id="UP000305730">
    <property type="component" value="Unassembled WGS sequence"/>
</dbReference>
<dbReference type="AlphaFoldDB" id="A0A5S3XPY9"/>
<evidence type="ECO:0000313" key="8">
    <source>
        <dbReference type="EMBL" id="TMP59413.1"/>
    </source>
</evidence>
<dbReference type="NCBIfam" id="NF040941">
    <property type="entry name" value="GGGWT_bact"/>
    <property type="match status" value="1"/>
</dbReference>
<dbReference type="Proteomes" id="UP000307706">
    <property type="component" value="Unassembled WGS sequence"/>
</dbReference>
<evidence type="ECO:0000256" key="1">
    <source>
        <dbReference type="ARBA" id="ARBA00022723"/>
    </source>
</evidence>
<dbReference type="Gene3D" id="3.90.215.10">
    <property type="entry name" value="Gamma Fibrinogen, chain A, domain 1"/>
    <property type="match status" value="1"/>
</dbReference>
<dbReference type="GO" id="GO:0046872">
    <property type="term" value="F:metal ion binding"/>
    <property type="evidence" value="ECO:0007669"/>
    <property type="project" value="UniProtKB-KW"/>
</dbReference>
<dbReference type="InterPro" id="IPR002181">
    <property type="entry name" value="Fibrinogen_a/b/g_C_dom"/>
</dbReference>
<evidence type="ECO:0000313" key="9">
    <source>
        <dbReference type="Proteomes" id="UP000305730"/>
    </source>
</evidence>
<dbReference type="RefSeq" id="WP_138596134.1">
    <property type="nucleotide sequence ID" value="NZ_PNCK01000025.1"/>
</dbReference>
<proteinExistence type="predicted"/>
<dbReference type="EMBL" id="PNCL01000046">
    <property type="protein sequence ID" value="TMP59413.1"/>
    <property type="molecule type" value="Genomic_DNA"/>
</dbReference>
<reference evidence="10" key="2">
    <citation type="submission" date="2019-06" db="EMBL/GenBank/DDBJ databases">
        <title>Co-occurence of chitin degradation, pigmentation and bioactivity in marine Pseudoalteromonas.</title>
        <authorList>
            <person name="Sonnenschein E.C."/>
            <person name="Bech P.K."/>
        </authorList>
    </citation>
    <scope>NUCLEOTIDE SEQUENCE [LARGE SCALE GENOMIC DNA]</scope>
    <source>
        <strain evidence="10">S2231</strain>
    </source>
</reference>
<keyword evidence="1" id="KW-0479">Metal-binding</keyword>
<keyword evidence="4" id="KW-1015">Disulfide bond</keyword>
<dbReference type="InterPro" id="IPR014716">
    <property type="entry name" value="Fibrinogen_a/b/g_C_1"/>
</dbReference>